<evidence type="ECO:0000256" key="7">
    <source>
        <dbReference type="PROSITE-ProRule" id="PRU01360"/>
    </source>
</evidence>
<dbReference type="EMBL" id="RQYS01000002">
    <property type="protein sequence ID" value="RRD63050.1"/>
    <property type="molecule type" value="Genomic_DNA"/>
</dbReference>
<comment type="caution">
    <text evidence="10">The sequence shown here is derived from an EMBL/GenBank/DDBJ whole genome shotgun (WGS) entry which is preliminary data.</text>
</comment>
<dbReference type="SUPFAM" id="SSF49464">
    <property type="entry name" value="Carboxypeptidase regulatory domain-like"/>
    <property type="match status" value="1"/>
</dbReference>
<keyword evidence="5 7" id="KW-0472">Membrane</keyword>
<dbReference type="InterPro" id="IPR036942">
    <property type="entry name" value="Beta-barrel_TonB_sf"/>
</dbReference>
<keyword evidence="8" id="KW-0732">Signal</keyword>
<keyword evidence="4 7" id="KW-0812">Transmembrane</keyword>
<proteinExistence type="inferred from homology"/>
<keyword evidence="6 7" id="KW-0998">Cell outer membrane</keyword>
<keyword evidence="10" id="KW-0675">Receptor</keyword>
<dbReference type="Gene3D" id="2.170.130.10">
    <property type="entry name" value="TonB-dependent receptor, plug domain"/>
    <property type="match status" value="1"/>
</dbReference>
<dbReference type="Pfam" id="PF07715">
    <property type="entry name" value="Plug"/>
    <property type="match status" value="1"/>
</dbReference>
<feature type="signal peptide" evidence="8">
    <location>
        <begin position="1"/>
        <end position="21"/>
    </location>
</feature>
<dbReference type="Gene3D" id="2.60.40.1120">
    <property type="entry name" value="Carboxypeptidase-like, regulatory domain"/>
    <property type="match status" value="1"/>
</dbReference>
<comment type="subcellular location">
    <subcellularLocation>
        <location evidence="1 7">Cell outer membrane</location>
        <topology evidence="1 7">Multi-pass membrane protein</topology>
    </subcellularLocation>
</comment>
<dbReference type="GO" id="GO:0009279">
    <property type="term" value="C:cell outer membrane"/>
    <property type="evidence" value="ECO:0007669"/>
    <property type="project" value="UniProtKB-SubCell"/>
</dbReference>
<protein>
    <submittedName>
        <fullName evidence="10">TonB-dependent receptor</fullName>
    </submittedName>
</protein>
<dbReference type="InterPro" id="IPR008969">
    <property type="entry name" value="CarboxyPept-like_regulatory"/>
</dbReference>
<dbReference type="InterPro" id="IPR023996">
    <property type="entry name" value="TonB-dep_OMP_SusC/RagA"/>
</dbReference>
<comment type="similarity">
    <text evidence="7">Belongs to the TonB-dependent receptor family.</text>
</comment>
<evidence type="ECO:0000259" key="9">
    <source>
        <dbReference type="Pfam" id="PF07715"/>
    </source>
</evidence>
<dbReference type="Gene3D" id="2.40.170.20">
    <property type="entry name" value="TonB-dependent receptor, beta-barrel domain"/>
    <property type="match status" value="1"/>
</dbReference>
<dbReference type="InterPro" id="IPR023997">
    <property type="entry name" value="TonB-dep_OMP_SusC/RagA_CS"/>
</dbReference>
<feature type="domain" description="TonB-dependent receptor plug" evidence="9">
    <location>
        <begin position="112"/>
        <end position="219"/>
    </location>
</feature>
<dbReference type="RefSeq" id="WP_124750376.1">
    <property type="nucleotide sequence ID" value="NZ_RQYS01000002.1"/>
</dbReference>
<dbReference type="FunFam" id="2.60.40.1120:FF:000003">
    <property type="entry name" value="Outer membrane protein Omp121"/>
    <property type="match status" value="1"/>
</dbReference>
<dbReference type="InterPro" id="IPR039426">
    <property type="entry name" value="TonB-dep_rcpt-like"/>
</dbReference>
<evidence type="ECO:0000256" key="5">
    <source>
        <dbReference type="ARBA" id="ARBA00023136"/>
    </source>
</evidence>
<evidence type="ECO:0000313" key="10">
    <source>
        <dbReference type="EMBL" id="RRD63050.1"/>
    </source>
</evidence>
<evidence type="ECO:0000256" key="8">
    <source>
        <dbReference type="SAM" id="SignalP"/>
    </source>
</evidence>
<dbReference type="Pfam" id="PF13715">
    <property type="entry name" value="CarbopepD_reg_2"/>
    <property type="match status" value="1"/>
</dbReference>
<dbReference type="Proteomes" id="UP000278609">
    <property type="component" value="Unassembled WGS sequence"/>
</dbReference>
<sequence length="1058" mass="117878">MKQKIIMLMTFLLIGAGSLMAQTQVQGTVVDEQGEPVIGASIVLKTDRTKGTISDIDGKFTLSVPNGSTLVFSFVGFKKQEVVAQPNMKVTLMSDSETLDEVIVVAYGTAKKSSFTGSAAAVSAEKIGKMQVSDASKALEGQVAGVTVSSESGSPGAGTKIRIRGIGSIYASSAPLIIVDGSPYDGALNTINPADIDAYTVLKDAASAALYGARGANGVVLITTKSGKTGKTVVALDTKVGYNYRGVPEYDIIRDPGTYYETMWRGLYHRHIYVNKKTPEAASQLASAGLFGQLGYNIYNVPNHEIVLPDGKLNPAAALKYKDADWNDWAGALYKPQIRQEYNLSVSKGGEKSRTYFSAGYLDDKGYNQNTYFKRITTRLRYDAEIYSWLKFDNNVQFTNSKRNSTRETGAYANTFSWTRNMPPIYPIYKRDINGDIMHDPITGEKIYDDGTQNRTADGKLINDGRAYAGNMNLVASQREDVRDRHTSILNNNTNITILLPYDFELASGLTIAKGWHEYTTFQTPLIGDAKTFRGRSSKERETTGSINFNQILRWKKTFADELEVSAMLGHESYSYDYTYLLATKTGFLDPGNTDLINGAKMEDMNSYSRKYALEGWFSQLTASYLNRYYLSLSARRDASSVFHPDHRWGSFWSVGGSWRLSEESFMKGAKSVFSDMKIKASYGLQGNDYLFLPNSTTERNYKPYMNQYATTSDGTDISLAPKYMGNENVTWEKNKNLNVGLEFTTVNNYLTGEIEFFQRTTSDMLFNMPVPQSTGFTSQPVNLGDMKNTGIEVTLNGRIIHTEKVRWSLSANLTHYKNEITRLPKEFREKGIIRTHQRLMEGGSIYDYYLVKWGGIDPETGSALYMLKDKEDDTEYKAQAYNSSRAVFSKQTVGTSLPKIQGGFGTTLEAYGFDLSLQFSYAAGGKIIDYQYRNLMDASSGENNWHVDILGSWTPENKGSMLPRLEYNNQNLHQASDRFLTDASYLALRNVSLGYTLPKSLLKNMQMQDARIFLVSDNVALWSKRKGFDPRMSIGGDNSSATYSPIRTVSLGINVKF</sequence>
<keyword evidence="3 7" id="KW-1134">Transmembrane beta strand</keyword>
<dbReference type="OrthoDB" id="9768177at2"/>
<organism evidence="10 11">
    <name type="scientific">Tannerella forsythia</name>
    <name type="common">Bacteroides forsythus</name>
    <dbReference type="NCBI Taxonomy" id="28112"/>
    <lineage>
        <taxon>Bacteria</taxon>
        <taxon>Pseudomonadati</taxon>
        <taxon>Bacteroidota</taxon>
        <taxon>Bacteroidia</taxon>
        <taxon>Bacteroidales</taxon>
        <taxon>Tannerellaceae</taxon>
        <taxon>Tannerella</taxon>
    </lineage>
</organism>
<dbReference type="InterPro" id="IPR012910">
    <property type="entry name" value="Plug_dom"/>
</dbReference>
<dbReference type="SUPFAM" id="SSF56935">
    <property type="entry name" value="Porins"/>
    <property type="match status" value="1"/>
</dbReference>
<evidence type="ECO:0000256" key="2">
    <source>
        <dbReference type="ARBA" id="ARBA00022448"/>
    </source>
</evidence>
<evidence type="ECO:0000256" key="6">
    <source>
        <dbReference type="ARBA" id="ARBA00023237"/>
    </source>
</evidence>
<gene>
    <name evidence="10" type="ORF">EII40_00800</name>
</gene>
<reference evidence="10 11" key="1">
    <citation type="submission" date="2018-11" db="EMBL/GenBank/DDBJ databases">
        <title>Genomes From Bacteria Associated with the Canine Oral Cavity: a Test Case for Automated Genome-Based Taxonomic Assignment.</title>
        <authorList>
            <person name="Coil D.A."/>
            <person name="Jospin G."/>
            <person name="Darling A.E."/>
            <person name="Wallis C."/>
            <person name="Davis I.J."/>
            <person name="Harris S."/>
            <person name="Eisen J.A."/>
            <person name="Holcombe L.J."/>
            <person name="O'Flynn C."/>
        </authorList>
    </citation>
    <scope>NUCLEOTIDE SEQUENCE [LARGE SCALE GENOMIC DNA]</scope>
    <source>
        <strain evidence="10 11">OH2617_COT-023</strain>
    </source>
</reference>
<dbReference type="AlphaFoldDB" id="A0A3P1XYD2"/>
<dbReference type="InterPro" id="IPR037066">
    <property type="entry name" value="Plug_dom_sf"/>
</dbReference>
<feature type="chain" id="PRO_5018325749" evidence="8">
    <location>
        <begin position="22"/>
        <end position="1058"/>
    </location>
</feature>
<evidence type="ECO:0000256" key="1">
    <source>
        <dbReference type="ARBA" id="ARBA00004571"/>
    </source>
</evidence>
<evidence type="ECO:0000313" key="11">
    <source>
        <dbReference type="Proteomes" id="UP000278609"/>
    </source>
</evidence>
<dbReference type="NCBIfam" id="TIGR04057">
    <property type="entry name" value="SusC_RagA_signa"/>
    <property type="match status" value="1"/>
</dbReference>
<evidence type="ECO:0000256" key="3">
    <source>
        <dbReference type="ARBA" id="ARBA00022452"/>
    </source>
</evidence>
<dbReference type="PROSITE" id="PS52016">
    <property type="entry name" value="TONB_DEPENDENT_REC_3"/>
    <property type="match status" value="1"/>
</dbReference>
<dbReference type="NCBIfam" id="TIGR04056">
    <property type="entry name" value="OMP_RagA_SusC"/>
    <property type="match status" value="1"/>
</dbReference>
<accession>A0A3P1XYD2</accession>
<evidence type="ECO:0000256" key="4">
    <source>
        <dbReference type="ARBA" id="ARBA00022692"/>
    </source>
</evidence>
<keyword evidence="2 7" id="KW-0813">Transport</keyword>
<name>A0A3P1XYD2_TANFO</name>